<evidence type="ECO:0000313" key="2">
    <source>
        <dbReference type="EMBL" id="KAF3598246.1"/>
    </source>
</evidence>
<name>A0A8S9S9B3_BRACR</name>
<dbReference type="AlphaFoldDB" id="A0A8S9S9B3"/>
<proteinExistence type="predicted"/>
<organism evidence="2 3">
    <name type="scientific">Brassica cretica</name>
    <name type="common">Mustard</name>
    <dbReference type="NCBI Taxonomy" id="69181"/>
    <lineage>
        <taxon>Eukaryota</taxon>
        <taxon>Viridiplantae</taxon>
        <taxon>Streptophyta</taxon>
        <taxon>Embryophyta</taxon>
        <taxon>Tracheophyta</taxon>
        <taxon>Spermatophyta</taxon>
        <taxon>Magnoliopsida</taxon>
        <taxon>eudicotyledons</taxon>
        <taxon>Gunneridae</taxon>
        <taxon>Pentapetalae</taxon>
        <taxon>rosids</taxon>
        <taxon>malvids</taxon>
        <taxon>Brassicales</taxon>
        <taxon>Brassicaceae</taxon>
        <taxon>Brassiceae</taxon>
        <taxon>Brassica</taxon>
    </lineage>
</organism>
<comment type="caution">
    <text evidence="2">The sequence shown here is derived from an EMBL/GenBank/DDBJ whole genome shotgun (WGS) entry which is preliminary data.</text>
</comment>
<protein>
    <submittedName>
        <fullName evidence="2">Uncharacterized protein</fullName>
    </submittedName>
</protein>
<feature type="signal peptide" evidence="1">
    <location>
        <begin position="1"/>
        <end position="17"/>
    </location>
</feature>
<sequence length="144" mass="16112">MLDFLGILFCDVVAIVGAPVTLQGCTQKGDCLARHLSGRMNKAFIEPKKVEKVLLTKCGLLDKIKEETREEGCDSVRVRLYIDQEAPILKPEQEVFHRTYIKCALNVDEEGLVVKMMTHEVSQTLDRSGSSGSSTDAQMMMQYL</sequence>
<dbReference type="Proteomes" id="UP000712600">
    <property type="component" value="Unassembled WGS sequence"/>
</dbReference>
<accession>A0A8S9S9B3</accession>
<evidence type="ECO:0000313" key="3">
    <source>
        <dbReference type="Proteomes" id="UP000712600"/>
    </source>
</evidence>
<reference evidence="2" key="1">
    <citation type="submission" date="2019-12" db="EMBL/GenBank/DDBJ databases">
        <title>Genome sequencing and annotation of Brassica cretica.</title>
        <authorList>
            <person name="Studholme D.J."/>
            <person name="Sarris P."/>
        </authorList>
    </citation>
    <scope>NUCLEOTIDE SEQUENCE</scope>
    <source>
        <strain evidence="2">PFS-109/04</strain>
        <tissue evidence="2">Leaf</tissue>
    </source>
</reference>
<gene>
    <name evidence="2" type="ORF">F2Q69_00034475</name>
</gene>
<feature type="chain" id="PRO_5035762184" evidence="1">
    <location>
        <begin position="18"/>
        <end position="144"/>
    </location>
</feature>
<evidence type="ECO:0000256" key="1">
    <source>
        <dbReference type="SAM" id="SignalP"/>
    </source>
</evidence>
<dbReference type="EMBL" id="QGKX02000004">
    <property type="protein sequence ID" value="KAF3598246.1"/>
    <property type="molecule type" value="Genomic_DNA"/>
</dbReference>
<keyword evidence="1" id="KW-0732">Signal</keyword>